<protein>
    <submittedName>
        <fullName evidence="1">Uncharacterized protein</fullName>
    </submittedName>
</protein>
<organism evidence="1 2">
    <name type="scientific">Truncatella angustata</name>
    <dbReference type="NCBI Taxonomy" id="152316"/>
    <lineage>
        <taxon>Eukaryota</taxon>
        <taxon>Fungi</taxon>
        <taxon>Dikarya</taxon>
        <taxon>Ascomycota</taxon>
        <taxon>Pezizomycotina</taxon>
        <taxon>Sordariomycetes</taxon>
        <taxon>Xylariomycetidae</taxon>
        <taxon>Amphisphaeriales</taxon>
        <taxon>Sporocadaceae</taxon>
        <taxon>Truncatella</taxon>
    </lineage>
</organism>
<keyword evidence="2" id="KW-1185">Reference proteome</keyword>
<dbReference type="EMBL" id="JAGPXC010000010">
    <property type="protein sequence ID" value="KAH6646276.1"/>
    <property type="molecule type" value="Genomic_DNA"/>
</dbReference>
<dbReference type="RefSeq" id="XP_045952790.1">
    <property type="nucleotide sequence ID" value="XM_046100900.1"/>
</dbReference>
<dbReference type="GeneID" id="70129792"/>
<evidence type="ECO:0000313" key="2">
    <source>
        <dbReference type="Proteomes" id="UP000758603"/>
    </source>
</evidence>
<proteinExistence type="predicted"/>
<dbReference type="AlphaFoldDB" id="A0A9P8RLI4"/>
<name>A0A9P8RLI4_9PEZI</name>
<accession>A0A9P8RLI4</accession>
<reference evidence="1" key="1">
    <citation type="journal article" date="2021" name="Nat. Commun.">
        <title>Genetic determinants of endophytism in the Arabidopsis root mycobiome.</title>
        <authorList>
            <person name="Mesny F."/>
            <person name="Miyauchi S."/>
            <person name="Thiergart T."/>
            <person name="Pickel B."/>
            <person name="Atanasova L."/>
            <person name="Karlsson M."/>
            <person name="Huettel B."/>
            <person name="Barry K.W."/>
            <person name="Haridas S."/>
            <person name="Chen C."/>
            <person name="Bauer D."/>
            <person name="Andreopoulos W."/>
            <person name="Pangilinan J."/>
            <person name="LaButti K."/>
            <person name="Riley R."/>
            <person name="Lipzen A."/>
            <person name="Clum A."/>
            <person name="Drula E."/>
            <person name="Henrissat B."/>
            <person name="Kohler A."/>
            <person name="Grigoriev I.V."/>
            <person name="Martin F.M."/>
            <person name="Hacquard S."/>
        </authorList>
    </citation>
    <scope>NUCLEOTIDE SEQUENCE</scope>
    <source>
        <strain evidence="1">MPI-SDFR-AT-0073</strain>
    </source>
</reference>
<evidence type="ECO:0000313" key="1">
    <source>
        <dbReference type="EMBL" id="KAH6646276.1"/>
    </source>
</evidence>
<dbReference type="Proteomes" id="UP000758603">
    <property type="component" value="Unassembled WGS sequence"/>
</dbReference>
<sequence>MPRLSGLRGRYIPECRRSLKALARGAKMQSSDLGVWGPVCSSWITQEEQEPIDRQLSRLGLKGHIWNGSSHEDDKSAMGFSNSVDQIVKAVKVHTYDLNINAGRGLAEEVDDPGDGDGAAAGALAAGGAHGLELCGVGQDLGWVLAVEVGQTGDVSSAALGVAVQTRAGSVGLTLHHGGGSEGTGEESGEGEELHFEICI</sequence>
<gene>
    <name evidence="1" type="ORF">BKA67DRAFT_541249</name>
</gene>
<comment type="caution">
    <text evidence="1">The sequence shown here is derived from an EMBL/GenBank/DDBJ whole genome shotgun (WGS) entry which is preliminary data.</text>
</comment>